<name>B6AEU6_CRYMR</name>
<accession>B6AEU6</accession>
<gene>
    <name evidence="1" type="ORF">CMU_013880</name>
</gene>
<dbReference type="OMA" id="YSEICTI"/>
<keyword evidence="2" id="KW-1185">Reference proteome</keyword>
<proteinExistence type="predicted"/>
<organism evidence="1 2">
    <name type="scientific">Cryptosporidium muris (strain RN66)</name>
    <dbReference type="NCBI Taxonomy" id="441375"/>
    <lineage>
        <taxon>Eukaryota</taxon>
        <taxon>Sar</taxon>
        <taxon>Alveolata</taxon>
        <taxon>Apicomplexa</taxon>
        <taxon>Conoidasida</taxon>
        <taxon>Coccidia</taxon>
        <taxon>Eucoccidiorida</taxon>
        <taxon>Eimeriorina</taxon>
        <taxon>Cryptosporidiidae</taxon>
        <taxon>Cryptosporidium</taxon>
    </lineage>
</organism>
<protein>
    <submittedName>
        <fullName evidence="1">Uncharacterized protein</fullName>
    </submittedName>
</protein>
<evidence type="ECO:0000313" key="2">
    <source>
        <dbReference type="Proteomes" id="UP000001460"/>
    </source>
</evidence>
<dbReference type="OrthoDB" id="338100at2759"/>
<dbReference type="GeneID" id="6996334"/>
<sequence>MKNQSFCANKFASLIYTFILLNIYIKSDRIVYGSNINENSQPSSNNWKQELLIRTTCGPDGKGFSNNKSFVESKLKIFANDEFNKLVSLDKLPIIYTGKNISMMRKAFRLGEILKAPLRLRERITQDPESIPIIEDDYLLISHIPEERVNNRMEVVYNRVANEIRYTVLLCGGELISITPTIKYIMQLKSVGNDLSGDPIILESLKIYNKEKARYRRKMAELSTRYLSILPYANEIYFGSKNIRPRGRLIGIPKLVQNEIELTKDDFSIGSVSDENEIGGAIIGRNIRAKEKYFDNNFEHDNFSLLEDLEKFSSIFELDTPKALFSIGDKQDLPVMLTPIADVISTKNSRSVIPHSITRAAINKETVISRIRGDLEKIKQENKEELGSSIISETEKSEDELLDIYDNDSYDSKSILIRRRIRPNDSLFTDINEEVYVDSKTSSELQIPLVKGFPIWEEIPEFLTNIIDKIQNKDFLDKVRSLDEKDKVLREAIVKFPVYLSQTKILRLEYQLFFFWESLRLSNILMDQKYDSCLANFPDRNNVPNLDILPSQIPRTDKSIAESCFILLKFFKNKKIPLKFRVLKKIKVDSNAAKTSYKVQFLSPTKLEEKKEYYNKAKILCFDIFPNILRYVIHFVFNDVIEERQSNYFKYIEKVKDQLKHENELALQKKYKTELEKRKLITPINISNRMERYENAWRRSIGSLGLVPLATVPKNILEKIHNTIRFGPLIIKRKFNRKLTPEEVRTSIGKTIIKIIDEYYSSIQADYFFLPIDMLQNFTIHITKTLLEVPVDKLLDSMVIKPTLLLDMHIDKLTDLSIFDLCAKLLIDIISYHKVQANVSILDKKNSEYINLLDSKYSEICTIVSKYLSANLYNRKLCRYPQSSNFLSEYNKQVQITFIHQILTDGSSILPVQFGLQIYQSSYLDIFKRVCEMHGLLVTFLDINLGQKESPILNMMADKTQMELTNETINFHEVVDSIMRSIYIYIVGKSVNQERIVFFNEEIMAKFLLNYLEVNKYNVPDDVNRVQSFYISYKYPWGTQFDEALILWCKSFITALASLQLISDENNIVYNITNIDTVINSMCSLEMIQPMRNHIEYEADELLRRTFAYHLGIASVYWIYKKPIPLWSFYDQWSSRFELETNILLSEEPEISLSTFILLKGIADEEYPKLSEPKLKIRSKPEVNISLKKENSVKSKEQIQEDIWINTPIKSLQNGQYSLGYFLFPNTIPVEVMNKMSSNDTLAFTGPHEITWVGASENEFQDMCLGALKNLEIYMKDKLPFRSSLNEYTNIWLTDDISTRDLLCRDIAGRYFYPRSIMNCDEAVMEGALISQKLSVDKERLKRGQWLAVREISIRRNILASTNNLNVPTNPKEYPFVNFLPLSSSVVNFIESDEFRQPGGFLRNCRAALDTARTLPKESPYSLKLLDESEETLLSICTDAMNLYYTSSSPMSWDEQQTIFNPLNRENSYYMSRFALGQFRALVDEIKARNLFVDPSIRISDHFHLLNPIIEGLQTSDSEAKFVQACFYFLRNCVSKNYIFLNMGYDITNSDKLFNQVCQFASYRYFSTSKPISQSEALNLKEQGVDLDNPWIRRRIKTAQWLIIHQVFQIKAKKYPGGYEVFIREVFDLPKYMQLGEFDTSEKQLPIIEDCMNAIMFILKQNSKNVHKFNRYIGMPKPFCEKVATKYGDTSKY</sequence>
<dbReference type="EMBL" id="DS989730">
    <property type="protein sequence ID" value="EEA06713.1"/>
    <property type="molecule type" value="Genomic_DNA"/>
</dbReference>
<reference evidence="1" key="1">
    <citation type="submission" date="2008-06" db="EMBL/GenBank/DDBJ databases">
        <authorList>
            <person name="Lorenzi H."/>
            <person name="Inman J."/>
            <person name="Miller J."/>
            <person name="Schobel S."/>
            <person name="Amedeo P."/>
            <person name="Caler E.V."/>
            <person name="da Silva J."/>
        </authorList>
    </citation>
    <scope>NUCLEOTIDE SEQUENCE [LARGE SCALE GENOMIC DNA]</scope>
    <source>
        <strain evidence="1">RN66</strain>
    </source>
</reference>
<dbReference type="Proteomes" id="UP000001460">
    <property type="component" value="Unassembled WGS sequence"/>
</dbReference>
<dbReference type="RefSeq" id="XP_002141062.1">
    <property type="nucleotide sequence ID" value="XM_002141026.1"/>
</dbReference>
<evidence type="ECO:0000313" key="1">
    <source>
        <dbReference type="EMBL" id="EEA06713.1"/>
    </source>
</evidence>
<dbReference type="VEuPathDB" id="CryptoDB:CMU_013880"/>